<dbReference type="RefSeq" id="WP_386425420.1">
    <property type="nucleotide sequence ID" value="NZ_JBHSBB010000003.1"/>
</dbReference>
<dbReference type="SUPFAM" id="SSF47005">
    <property type="entry name" value="Peripheral subunit-binding domain of 2-oxo acid dehydrogenase complex"/>
    <property type="match status" value="1"/>
</dbReference>
<protein>
    <recommendedName>
        <fullName evidence="6">Dihydrolipoamide acetyltransferase component of pyruvate dehydrogenase complex</fullName>
        <ecNumber evidence="6">2.3.1.-</ecNumber>
    </recommendedName>
</protein>
<dbReference type="Pfam" id="PF00198">
    <property type="entry name" value="2-oxoacid_dh"/>
    <property type="match status" value="1"/>
</dbReference>
<evidence type="ECO:0000256" key="5">
    <source>
        <dbReference type="ARBA" id="ARBA00023315"/>
    </source>
</evidence>
<dbReference type="PROSITE" id="PS51826">
    <property type="entry name" value="PSBD"/>
    <property type="match status" value="1"/>
</dbReference>
<keyword evidence="11" id="KW-1185">Reference proteome</keyword>
<evidence type="ECO:0000259" key="8">
    <source>
        <dbReference type="PROSITE" id="PS50968"/>
    </source>
</evidence>
<keyword evidence="5 6" id="KW-0012">Acyltransferase</keyword>
<dbReference type="Gene3D" id="2.40.50.100">
    <property type="match status" value="2"/>
</dbReference>
<dbReference type="SUPFAM" id="SSF51230">
    <property type="entry name" value="Single hybrid motif"/>
    <property type="match status" value="2"/>
</dbReference>
<dbReference type="Pfam" id="PF00364">
    <property type="entry name" value="Biotin_lipoyl"/>
    <property type="match status" value="2"/>
</dbReference>
<evidence type="ECO:0000313" key="10">
    <source>
        <dbReference type="EMBL" id="MFC4030255.1"/>
    </source>
</evidence>
<feature type="domain" description="Lipoyl-binding" evidence="8">
    <location>
        <begin position="2"/>
        <end position="77"/>
    </location>
</feature>
<dbReference type="InterPro" id="IPR050743">
    <property type="entry name" value="2-oxoacid_DH_E2_comp"/>
</dbReference>
<dbReference type="InterPro" id="IPR001078">
    <property type="entry name" value="2-oxoacid_DH_actylTfrase"/>
</dbReference>
<dbReference type="Gene3D" id="3.30.559.10">
    <property type="entry name" value="Chloramphenicol acetyltransferase-like domain"/>
    <property type="match status" value="1"/>
</dbReference>
<dbReference type="PROSITE" id="PS00189">
    <property type="entry name" value="LIPOYL"/>
    <property type="match status" value="2"/>
</dbReference>
<dbReference type="SUPFAM" id="SSF52777">
    <property type="entry name" value="CoA-dependent acyltransferases"/>
    <property type="match status" value="1"/>
</dbReference>
<dbReference type="EMBL" id="JBHSBB010000003">
    <property type="protein sequence ID" value="MFC4030255.1"/>
    <property type="molecule type" value="Genomic_DNA"/>
</dbReference>
<evidence type="ECO:0000256" key="3">
    <source>
        <dbReference type="ARBA" id="ARBA00022679"/>
    </source>
</evidence>
<organism evidence="10 11">
    <name type="scientific">Streptomyces polygonati</name>
    <dbReference type="NCBI Taxonomy" id="1617087"/>
    <lineage>
        <taxon>Bacteria</taxon>
        <taxon>Bacillati</taxon>
        <taxon>Actinomycetota</taxon>
        <taxon>Actinomycetes</taxon>
        <taxon>Kitasatosporales</taxon>
        <taxon>Streptomycetaceae</taxon>
        <taxon>Streptomyces</taxon>
    </lineage>
</organism>
<feature type="compositionally biased region" description="Low complexity" evidence="7">
    <location>
        <begin position="109"/>
        <end position="121"/>
    </location>
</feature>
<feature type="compositionally biased region" description="Pro residues" evidence="7">
    <location>
        <begin position="98"/>
        <end position="108"/>
    </location>
</feature>
<comment type="cofactor">
    <cofactor evidence="1 6">
        <name>(R)-lipoate</name>
        <dbReference type="ChEBI" id="CHEBI:83088"/>
    </cofactor>
</comment>
<dbReference type="EC" id="2.3.1.-" evidence="6"/>
<dbReference type="PANTHER" id="PTHR43178">
    <property type="entry name" value="DIHYDROLIPOAMIDE ACETYLTRANSFERASE COMPONENT OF PYRUVATE DEHYDROGENASE COMPLEX"/>
    <property type="match status" value="1"/>
</dbReference>
<dbReference type="Pfam" id="PF02817">
    <property type="entry name" value="E3_binding"/>
    <property type="match status" value="1"/>
</dbReference>
<dbReference type="Gene3D" id="4.10.320.10">
    <property type="entry name" value="E3-binding domain"/>
    <property type="match status" value="1"/>
</dbReference>
<dbReference type="PROSITE" id="PS50968">
    <property type="entry name" value="BIOTINYL_LIPOYL"/>
    <property type="match status" value="2"/>
</dbReference>
<name>A0ABV8HEB4_9ACTN</name>
<feature type="domain" description="Lipoyl-binding" evidence="8">
    <location>
        <begin position="147"/>
        <end position="222"/>
    </location>
</feature>
<evidence type="ECO:0000313" key="11">
    <source>
        <dbReference type="Proteomes" id="UP001595765"/>
    </source>
</evidence>
<evidence type="ECO:0000256" key="7">
    <source>
        <dbReference type="SAM" id="MobiDB-lite"/>
    </source>
</evidence>
<feature type="compositionally biased region" description="Low complexity" evidence="7">
    <location>
        <begin position="83"/>
        <end position="97"/>
    </location>
</feature>
<dbReference type="NCBIfam" id="TIGR02927">
    <property type="entry name" value="SucB_Actino"/>
    <property type="match status" value="1"/>
</dbReference>
<evidence type="ECO:0000256" key="2">
    <source>
        <dbReference type="ARBA" id="ARBA00007317"/>
    </source>
</evidence>
<evidence type="ECO:0000256" key="4">
    <source>
        <dbReference type="ARBA" id="ARBA00022823"/>
    </source>
</evidence>
<dbReference type="Proteomes" id="UP001595765">
    <property type="component" value="Unassembled WGS sequence"/>
</dbReference>
<evidence type="ECO:0000256" key="6">
    <source>
        <dbReference type="RuleBase" id="RU003423"/>
    </source>
</evidence>
<dbReference type="InterPro" id="IPR023213">
    <property type="entry name" value="CAT-like_dom_sf"/>
</dbReference>
<dbReference type="InterPro" id="IPR036625">
    <property type="entry name" value="E3-bd_dom_sf"/>
</dbReference>
<comment type="caution">
    <text evidence="10">The sequence shown here is derived from an EMBL/GenBank/DDBJ whole genome shotgun (WGS) entry which is preliminary data.</text>
</comment>
<keyword evidence="4 6" id="KW-0450">Lipoyl</keyword>
<proteinExistence type="inferred from homology"/>
<keyword evidence="3 6" id="KW-0808">Transferase</keyword>
<dbReference type="InterPro" id="IPR011053">
    <property type="entry name" value="Single_hybrid_motif"/>
</dbReference>
<dbReference type="InterPro" id="IPR004167">
    <property type="entry name" value="PSBD"/>
</dbReference>
<sequence>MAVSVTLPALGESVTEGTVTRWLKAEGEHVEADEPLLEVSTDKVDTEIPSPASGVLASIKVAEDETVEVGAELAIIDDGSGGAPAAAPAPAAEQQPAPAQPAPEPAQPEPAAEAPAPAPEATPSTEVQAPAPAPTAEAAKGGSSAAGTDVTLPALGESVTEGTVTRWLKQVGESVEADEPLLEVSTDKVDTEIPSPVAGTLLEILVQEDESAEVGARLAVIGAAGAAPAQAPAPAAPAPAPAAQAPAAPAPAPAAPAPAAPAPQAPAPQPKAAPAPAPAAQAPAPAPTPTPAAQAPAAPAPSATAPSDEGAYVTPLVRKLAAENGVSLGSVRGTGVGGRIRKQDVLAAAEAAKAAAAAPAAPAAATERKAAPAVSPLRGQTVKMTRMRKVIGENMMKALHSQAQLTTVVEVDITRIMRLRNQAKDAFFSREGVKLSPMPFFVKAAAQALKAHPAINARINVDEGTITYFDSENIGIAVDSERGLMTPVIKGAGDLNIAGIAKKTAELAGNVRASKITPDDLAGATFTISNTGSRGALFDTVIVPPNQAAILGIGATVKRPVVVETPEGTVIGIRDMTYLALSYDHQLVDGADAARYLTAVKEILEAGEFEVELGL</sequence>
<evidence type="ECO:0000256" key="1">
    <source>
        <dbReference type="ARBA" id="ARBA00001938"/>
    </source>
</evidence>
<comment type="similarity">
    <text evidence="2 6">Belongs to the 2-oxoacid dehydrogenase family.</text>
</comment>
<feature type="region of interest" description="Disordered" evidence="7">
    <location>
        <begin position="229"/>
        <end position="309"/>
    </location>
</feature>
<feature type="compositionally biased region" description="Low complexity" evidence="7">
    <location>
        <begin position="134"/>
        <end position="147"/>
    </location>
</feature>
<dbReference type="InterPro" id="IPR000089">
    <property type="entry name" value="Biotin_lipoyl"/>
</dbReference>
<dbReference type="PANTHER" id="PTHR43178:SF5">
    <property type="entry name" value="LIPOAMIDE ACYLTRANSFERASE COMPONENT OF BRANCHED-CHAIN ALPHA-KETO ACID DEHYDROGENASE COMPLEX, MITOCHONDRIAL"/>
    <property type="match status" value="1"/>
</dbReference>
<reference evidence="11" key="1">
    <citation type="journal article" date="2019" name="Int. J. Syst. Evol. Microbiol.">
        <title>The Global Catalogue of Microorganisms (GCM) 10K type strain sequencing project: providing services to taxonomists for standard genome sequencing and annotation.</title>
        <authorList>
            <consortium name="The Broad Institute Genomics Platform"/>
            <consortium name="The Broad Institute Genome Sequencing Center for Infectious Disease"/>
            <person name="Wu L."/>
            <person name="Ma J."/>
        </authorList>
    </citation>
    <scope>NUCLEOTIDE SEQUENCE [LARGE SCALE GENOMIC DNA]</scope>
    <source>
        <strain evidence="11">CGMCC 4.7237</strain>
    </source>
</reference>
<evidence type="ECO:0000259" key="9">
    <source>
        <dbReference type="PROSITE" id="PS51826"/>
    </source>
</evidence>
<dbReference type="InterPro" id="IPR014276">
    <property type="entry name" value="2-oxoglutarate_DH_E2"/>
</dbReference>
<feature type="compositionally biased region" description="Pro residues" evidence="7">
    <location>
        <begin position="248"/>
        <end position="277"/>
    </location>
</feature>
<dbReference type="CDD" id="cd06849">
    <property type="entry name" value="lipoyl_domain"/>
    <property type="match status" value="2"/>
</dbReference>
<feature type="domain" description="Peripheral subunit-binding (PSBD)" evidence="9">
    <location>
        <begin position="312"/>
        <end position="349"/>
    </location>
</feature>
<accession>A0ABV8HEB4</accession>
<dbReference type="InterPro" id="IPR003016">
    <property type="entry name" value="2-oxoA_DH_lipoyl-BS"/>
</dbReference>
<feature type="compositionally biased region" description="Low complexity" evidence="7">
    <location>
        <begin position="291"/>
        <end position="306"/>
    </location>
</feature>
<gene>
    <name evidence="10" type="primary">sucB</name>
    <name evidence="10" type="ORF">ACFO3J_02085</name>
</gene>
<feature type="region of interest" description="Disordered" evidence="7">
    <location>
        <begin position="78"/>
        <end position="157"/>
    </location>
</feature>